<keyword evidence="3" id="KW-1185">Reference proteome</keyword>
<evidence type="ECO:0000256" key="1">
    <source>
        <dbReference type="SAM" id="SignalP"/>
    </source>
</evidence>
<dbReference type="PROSITE" id="PS51257">
    <property type="entry name" value="PROKAR_LIPOPROTEIN"/>
    <property type="match status" value="1"/>
</dbReference>
<organism evidence="2 3">
    <name type="scientific">Virgibacillus phasianinus</name>
    <dbReference type="NCBI Taxonomy" id="2017483"/>
    <lineage>
        <taxon>Bacteria</taxon>
        <taxon>Bacillati</taxon>
        <taxon>Bacillota</taxon>
        <taxon>Bacilli</taxon>
        <taxon>Bacillales</taxon>
        <taxon>Bacillaceae</taxon>
        <taxon>Virgibacillus</taxon>
    </lineage>
</organism>
<evidence type="ECO:0000313" key="2">
    <source>
        <dbReference type="EMBL" id="ASK60716.1"/>
    </source>
</evidence>
<dbReference type="Proteomes" id="UP000198312">
    <property type="component" value="Chromosome"/>
</dbReference>
<dbReference type="EMBL" id="CP022315">
    <property type="protein sequence ID" value="ASK60716.1"/>
    <property type="molecule type" value="Genomic_DNA"/>
</dbReference>
<sequence>MKKQTYKLFVIALFASLLLLTAGCTGNAEQETQDENIETIESVLQKALTGPNDELKKIFNNEEIEDLVQYDKDHFEEYFANETSYVEFVSQNNGSGILIQAMKYDYSFKVKNIEYEKTESEEIIYDFTVELQYQKEGSEKSEVEIVTGEANLNEEHKIEDMLIRIDEFLGSLVN</sequence>
<feature type="signal peptide" evidence="1">
    <location>
        <begin position="1"/>
        <end position="22"/>
    </location>
</feature>
<dbReference type="AlphaFoldDB" id="A0A220TYC6"/>
<protein>
    <recommendedName>
        <fullName evidence="4">DUF3994 domain-containing protein</fullName>
    </recommendedName>
</protein>
<dbReference type="KEGG" id="vil:CFK37_00075"/>
<gene>
    <name evidence="2" type="ORF">CFK37_00075</name>
</gene>
<name>A0A220TYC6_9BACI</name>
<dbReference type="OrthoDB" id="2381403at2"/>
<evidence type="ECO:0000313" key="3">
    <source>
        <dbReference type="Proteomes" id="UP000198312"/>
    </source>
</evidence>
<accession>A0A220TYC6</accession>
<reference evidence="2 3" key="1">
    <citation type="submission" date="2017-07" db="EMBL/GenBank/DDBJ databases">
        <title>Virgibacillus sp. LM2416.</title>
        <authorList>
            <person name="Tak E.J."/>
            <person name="Bae J.-W."/>
        </authorList>
    </citation>
    <scope>NUCLEOTIDE SEQUENCE [LARGE SCALE GENOMIC DNA]</scope>
    <source>
        <strain evidence="2 3">LM2416</strain>
    </source>
</reference>
<proteinExistence type="predicted"/>
<feature type="chain" id="PRO_5038357258" description="DUF3994 domain-containing protein" evidence="1">
    <location>
        <begin position="23"/>
        <end position="174"/>
    </location>
</feature>
<keyword evidence="1" id="KW-0732">Signal</keyword>
<dbReference type="RefSeq" id="WP_089059993.1">
    <property type="nucleotide sequence ID" value="NZ_CP022315.1"/>
</dbReference>
<evidence type="ECO:0008006" key="4">
    <source>
        <dbReference type="Google" id="ProtNLM"/>
    </source>
</evidence>